<keyword evidence="5" id="KW-0804">Transcription</keyword>
<dbReference type="OrthoDB" id="2019351at2759"/>
<accession>A0A4Y7IYX0</accession>
<name>A0A4Y7IYX0_PAPSO</name>
<feature type="region of interest" description="Disordered" evidence="7">
    <location>
        <begin position="134"/>
        <end position="239"/>
    </location>
</feature>
<proteinExistence type="predicted"/>
<feature type="domain" description="Myb/SANT-like DNA-binding" evidence="8">
    <location>
        <begin position="36"/>
        <end position="125"/>
    </location>
</feature>
<dbReference type="GO" id="GO:0005634">
    <property type="term" value="C:nucleus"/>
    <property type="evidence" value="ECO:0007669"/>
    <property type="project" value="UniProtKB-SubCell"/>
</dbReference>
<dbReference type="PANTHER" id="PTHR31307:SF40">
    <property type="entry name" value="TRIHELIX TRANSCRIPTION FACTOR ENAP1-RELATED"/>
    <property type="match status" value="1"/>
</dbReference>
<keyword evidence="2" id="KW-0805">Transcription regulation</keyword>
<organism evidence="9 10">
    <name type="scientific">Papaver somniferum</name>
    <name type="common">Opium poppy</name>
    <dbReference type="NCBI Taxonomy" id="3469"/>
    <lineage>
        <taxon>Eukaryota</taxon>
        <taxon>Viridiplantae</taxon>
        <taxon>Streptophyta</taxon>
        <taxon>Embryophyta</taxon>
        <taxon>Tracheophyta</taxon>
        <taxon>Spermatophyta</taxon>
        <taxon>Magnoliopsida</taxon>
        <taxon>Ranunculales</taxon>
        <taxon>Papaveraceae</taxon>
        <taxon>Papaveroideae</taxon>
        <taxon>Papaver</taxon>
    </lineage>
</organism>
<evidence type="ECO:0000256" key="3">
    <source>
        <dbReference type="ARBA" id="ARBA00023054"/>
    </source>
</evidence>
<dbReference type="OMA" id="FYNRLDY"/>
<evidence type="ECO:0000256" key="2">
    <source>
        <dbReference type="ARBA" id="ARBA00023015"/>
    </source>
</evidence>
<feature type="compositionally biased region" description="Acidic residues" evidence="7">
    <location>
        <begin position="182"/>
        <end position="218"/>
    </location>
</feature>
<dbReference type="PANTHER" id="PTHR31307">
    <property type="entry name" value="TRIHELIX TRANSCRIPTION FACTOR ASIL2"/>
    <property type="match status" value="1"/>
</dbReference>
<evidence type="ECO:0000256" key="5">
    <source>
        <dbReference type="ARBA" id="ARBA00023163"/>
    </source>
</evidence>
<evidence type="ECO:0000259" key="8">
    <source>
        <dbReference type="Pfam" id="PF13837"/>
    </source>
</evidence>
<evidence type="ECO:0000256" key="6">
    <source>
        <dbReference type="ARBA" id="ARBA00023242"/>
    </source>
</evidence>
<keyword evidence="10" id="KW-1185">Reference proteome</keyword>
<evidence type="ECO:0000313" key="10">
    <source>
        <dbReference type="Proteomes" id="UP000316621"/>
    </source>
</evidence>
<evidence type="ECO:0000256" key="7">
    <source>
        <dbReference type="SAM" id="MobiDB-lite"/>
    </source>
</evidence>
<comment type="subcellular location">
    <subcellularLocation>
        <location evidence="1">Nucleus</location>
    </subcellularLocation>
</comment>
<dbReference type="Pfam" id="PF13837">
    <property type="entry name" value="Myb_DNA-bind_4"/>
    <property type="match status" value="1"/>
</dbReference>
<dbReference type="EMBL" id="CM010717">
    <property type="protein sequence ID" value="RZC53386.1"/>
    <property type="molecule type" value="Genomic_DNA"/>
</dbReference>
<dbReference type="InterPro" id="IPR044822">
    <property type="entry name" value="Myb_DNA-bind_4"/>
</dbReference>
<dbReference type="STRING" id="3469.A0A4Y7IYX0"/>
<sequence length="323" mass="36406">MENQKVQGVAHTTATTTTNSRAFHHYNGSAYGGREDCWTEGATAVLIEAWGNRYLELNRGNLRQKDWKEVADSVNVYHIKQGIKNFSRTDIQCKNRIDTIKKKYKSVKSKPNPSQWPFFDRLHSLIGANFSPVNKKLASSSSSPQPIHYRHPGSGGGLKNPNPNLGMYSGGGMSKKARLDDGEYSDSSEGEDEDGYDDSEGEGEGEGREEEVEVEAEELERGGGRKRRGGGEDGGGVGEGYRELAKEVVKFGKMYERIECSKQQQMMELEKQRMEFTKEIEFQRMQMFMDAQLKVEKRKRPNHGGESLGFDPLLFFSLSSFQF</sequence>
<dbReference type="AlphaFoldDB" id="A0A4Y7IYX0"/>
<protein>
    <recommendedName>
        <fullName evidence="8">Myb/SANT-like DNA-binding domain-containing protein</fullName>
    </recommendedName>
</protein>
<dbReference type="InterPro" id="IPR044823">
    <property type="entry name" value="ASIL1/2-like"/>
</dbReference>
<dbReference type="Proteomes" id="UP000316621">
    <property type="component" value="Chromosome 3"/>
</dbReference>
<keyword evidence="3" id="KW-0175">Coiled coil</keyword>
<keyword evidence="4" id="KW-0238">DNA-binding</keyword>
<keyword evidence="6" id="KW-0539">Nucleus</keyword>
<reference evidence="9 10" key="1">
    <citation type="journal article" date="2018" name="Science">
        <title>The opium poppy genome and morphinan production.</title>
        <authorList>
            <person name="Guo L."/>
            <person name="Winzer T."/>
            <person name="Yang X."/>
            <person name="Li Y."/>
            <person name="Ning Z."/>
            <person name="He Z."/>
            <person name="Teodor R."/>
            <person name="Lu Y."/>
            <person name="Bowser T.A."/>
            <person name="Graham I.A."/>
            <person name="Ye K."/>
        </authorList>
    </citation>
    <scope>NUCLEOTIDE SEQUENCE [LARGE SCALE GENOMIC DNA]</scope>
    <source>
        <strain evidence="10">cv. HN1</strain>
        <tissue evidence="9">Leaves</tissue>
    </source>
</reference>
<dbReference type="Gramene" id="RZC53386">
    <property type="protein sequence ID" value="RZC53386"/>
    <property type="gene ID" value="C5167_012239"/>
</dbReference>
<evidence type="ECO:0000256" key="4">
    <source>
        <dbReference type="ARBA" id="ARBA00023125"/>
    </source>
</evidence>
<dbReference type="GO" id="GO:0000976">
    <property type="term" value="F:transcription cis-regulatory region binding"/>
    <property type="evidence" value="ECO:0007669"/>
    <property type="project" value="TreeGrafter"/>
</dbReference>
<evidence type="ECO:0000313" key="9">
    <source>
        <dbReference type="EMBL" id="RZC53386.1"/>
    </source>
</evidence>
<evidence type="ECO:0000256" key="1">
    <source>
        <dbReference type="ARBA" id="ARBA00004123"/>
    </source>
</evidence>
<gene>
    <name evidence="9" type="ORF">C5167_012239</name>
</gene>
<dbReference type="Gene3D" id="1.10.10.60">
    <property type="entry name" value="Homeodomain-like"/>
    <property type="match status" value="1"/>
</dbReference>
<dbReference type="FunFam" id="1.10.10.60:FF:000104">
    <property type="entry name" value="trihelix transcription factor ASIL2"/>
    <property type="match status" value="1"/>
</dbReference>